<proteinExistence type="predicted"/>
<sequence length="244" mass="25799">MCNVAFSVQLDSGSDISIITRDDYQKLGAPTLSPPQIKVKAVGNMKLELDGYFVADVTARGTTKSLEIYVADVASALLGLDFWHSFDLQIADVLLCQNVSDVPIEAAAPFVKQCSSIVSSPPAEVTQPQSKYDSKAGQCFSSPTENIPPESAAAPPLASNGSAKVIAAVSQRPIDNTQKELAPLIVPALGQFADAKDGMDECLSTRRINTIVTAPVTAHEINAALAEDVTATLRDKGKCIYECG</sequence>
<reference evidence="3" key="1">
    <citation type="submission" date="2022-11" db="UniProtKB">
        <authorList>
            <consortium name="WormBaseParasite"/>
        </authorList>
    </citation>
    <scope>IDENTIFICATION</scope>
</reference>
<feature type="region of interest" description="Disordered" evidence="1">
    <location>
        <begin position="122"/>
        <end position="152"/>
    </location>
</feature>
<dbReference type="InterPro" id="IPR021109">
    <property type="entry name" value="Peptidase_aspartic_dom_sf"/>
</dbReference>
<protein>
    <submittedName>
        <fullName evidence="3">Peptidase A2 domain-containing protein</fullName>
    </submittedName>
</protein>
<dbReference type="Gene3D" id="2.40.70.10">
    <property type="entry name" value="Acid Proteases"/>
    <property type="match status" value="1"/>
</dbReference>
<name>A0A914YRL7_9BILA</name>
<dbReference type="AlphaFoldDB" id="A0A914YRL7"/>
<evidence type="ECO:0000313" key="3">
    <source>
        <dbReference type="WBParaSite" id="PSU_v2.g2295.t1"/>
    </source>
</evidence>
<accession>A0A914YRL7</accession>
<evidence type="ECO:0000313" key="2">
    <source>
        <dbReference type="Proteomes" id="UP000887577"/>
    </source>
</evidence>
<dbReference type="WBParaSite" id="PSU_v2.g2295.t1">
    <property type="protein sequence ID" value="PSU_v2.g2295.t1"/>
    <property type="gene ID" value="PSU_v2.g2295"/>
</dbReference>
<evidence type="ECO:0000256" key="1">
    <source>
        <dbReference type="SAM" id="MobiDB-lite"/>
    </source>
</evidence>
<keyword evidence="2" id="KW-1185">Reference proteome</keyword>
<dbReference type="SUPFAM" id="SSF50630">
    <property type="entry name" value="Acid proteases"/>
    <property type="match status" value="1"/>
</dbReference>
<dbReference type="Proteomes" id="UP000887577">
    <property type="component" value="Unplaced"/>
</dbReference>
<organism evidence="2 3">
    <name type="scientific">Panagrolaimus superbus</name>
    <dbReference type="NCBI Taxonomy" id="310955"/>
    <lineage>
        <taxon>Eukaryota</taxon>
        <taxon>Metazoa</taxon>
        <taxon>Ecdysozoa</taxon>
        <taxon>Nematoda</taxon>
        <taxon>Chromadorea</taxon>
        <taxon>Rhabditida</taxon>
        <taxon>Tylenchina</taxon>
        <taxon>Panagrolaimomorpha</taxon>
        <taxon>Panagrolaimoidea</taxon>
        <taxon>Panagrolaimidae</taxon>
        <taxon>Panagrolaimus</taxon>
    </lineage>
</organism>